<dbReference type="SUPFAM" id="SSF53649">
    <property type="entry name" value="Alkaline phosphatase-like"/>
    <property type="match status" value="1"/>
</dbReference>
<dbReference type="Gene3D" id="3.40.720.10">
    <property type="entry name" value="Alkaline Phosphatase, subunit A"/>
    <property type="match status" value="1"/>
</dbReference>
<dbReference type="RefSeq" id="WP_055165644.1">
    <property type="nucleotide sequence ID" value="NZ_CAJJOK010000016.1"/>
</dbReference>
<dbReference type="PANTHER" id="PTHR10151:SF120">
    <property type="entry name" value="BIS(5'-ADENOSYL)-TRIPHOSPHATASE"/>
    <property type="match status" value="1"/>
</dbReference>
<gene>
    <name evidence="1" type="ORF">GMA64_09635</name>
</gene>
<protein>
    <submittedName>
        <fullName evidence="1">Sulfatase-like hydrolase/transferase</fullName>
    </submittedName>
</protein>
<reference evidence="1" key="1">
    <citation type="journal article" date="2019" name="Nat. Med.">
        <title>A library of human gut bacterial isolates paired with longitudinal multiomics data enables mechanistic microbiome research.</title>
        <authorList>
            <person name="Poyet M."/>
            <person name="Groussin M."/>
            <person name="Gibbons S.M."/>
            <person name="Avila-Pacheco J."/>
            <person name="Jiang X."/>
            <person name="Kearney S.M."/>
            <person name="Perrotta A.R."/>
            <person name="Berdy B."/>
            <person name="Zhao S."/>
            <person name="Lieberman T.D."/>
            <person name="Swanson P.K."/>
            <person name="Smith M."/>
            <person name="Roesemann S."/>
            <person name="Alexander J.E."/>
            <person name="Rich S.A."/>
            <person name="Livny J."/>
            <person name="Vlamakis H."/>
            <person name="Clish C."/>
            <person name="Bullock K."/>
            <person name="Deik A."/>
            <person name="Scott J."/>
            <person name="Pierce K.A."/>
            <person name="Xavier R.J."/>
            <person name="Alm E.J."/>
        </authorList>
    </citation>
    <scope>NUCLEOTIDE SEQUENCE</scope>
    <source>
        <strain evidence="1">BIOML-A179</strain>
    </source>
</reference>
<dbReference type="InterPro" id="IPR002591">
    <property type="entry name" value="Phosphodiest/P_Trfase"/>
</dbReference>
<proteinExistence type="predicted"/>
<dbReference type="EMBL" id="WMQV01000022">
    <property type="protein sequence ID" value="MTL94788.1"/>
    <property type="molecule type" value="Genomic_DNA"/>
</dbReference>
<organism evidence="1">
    <name type="scientific">Turicibacter sanguinis</name>
    <dbReference type="NCBI Taxonomy" id="154288"/>
    <lineage>
        <taxon>Bacteria</taxon>
        <taxon>Bacillati</taxon>
        <taxon>Bacillota</taxon>
        <taxon>Erysipelotrichia</taxon>
        <taxon>Erysipelotrichales</taxon>
        <taxon>Turicibacteraceae</taxon>
        <taxon>Turicibacter</taxon>
    </lineage>
</organism>
<sequence>MCFDLGQVFKKTAYTGNEIAKHVIMISLDGVYEADFDNLMQRPVFLELINRGAYSNQVTTVYPTLTYPIHTSIVTGTTPDKHGIYHNHQLQVGVPIKNQTWYWYQDEVKVPSLFDKLAQHQFVTASILWPVTGRGNITYNIPEIIALAGENQATKLLESGTPMYLVKSYLKYGKILGDGTQPKLDQFSTAVAVDTIKSKKPNLLAIHLISVDHFRHDFGVESIESVKAFNVYEQSVMEIVEAVKEAGYYDDTVFVVTSDHGQMDVHQNVYLNNVLKRAGYITETEDGLDYKAYVQSLGLGAYVYIKDHDSVIKKEVMTLLRSVMQDPTYGIETIYTVNDLKRLHASSDVDIAIEAKAGYQFKDDLTSKDVKSNFTKGNHGYSPLKAGYKTIVMISGVGIKNQFEMGNISVMDIAPTIASILGLDFYDCDGRVLNEIFEEGEKENE</sequence>
<dbReference type="AlphaFoldDB" id="A0A6I3NCP7"/>
<keyword evidence="1" id="KW-0808">Transferase</keyword>
<evidence type="ECO:0000313" key="1">
    <source>
        <dbReference type="EMBL" id="MTL94788.1"/>
    </source>
</evidence>
<dbReference type="InterPro" id="IPR017850">
    <property type="entry name" value="Alkaline_phosphatase_core_sf"/>
</dbReference>
<dbReference type="OrthoDB" id="9779418at2"/>
<keyword evidence="1" id="KW-0378">Hydrolase</keyword>
<dbReference type="CDD" id="cd16018">
    <property type="entry name" value="Enpp"/>
    <property type="match status" value="1"/>
</dbReference>
<accession>A0A6I3NCP7</accession>
<comment type="caution">
    <text evidence="1">The sequence shown here is derived from an EMBL/GenBank/DDBJ whole genome shotgun (WGS) entry which is preliminary data.</text>
</comment>
<name>A0A6I3NCP7_9FIRM</name>
<dbReference type="Pfam" id="PF01663">
    <property type="entry name" value="Phosphodiest"/>
    <property type="match status" value="1"/>
</dbReference>
<dbReference type="GO" id="GO:0016787">
    <property type="term" value="F:hydrolase activity"/>
    <property type="evidence" value="ECO:0007669"/>
    <property type="project" value="UniProtKB-KW"/>
</dbReference>
<dbReference type="GO" id="GO:0016740">
    <property type="term" value="F:transferase activity"/>
    <property type="evidence" value="ECO:0007669"/>
    <property type="project" value="UniProtKB-KW"/>
</dbReference>
<dbReference type="PANTHER" id="PTHR10151">
    <property type="entry name" value="ECTONUCLEOTIDE PYROPHOSPHATASE/PHOSPHODIESTERASE"/>
    <property type="match status" value="1"/>
</dbReference>